<feature type="transmembrane region" description="Helical" evidence="1">
    <location>
        <begin position="16"/>
        <end position="36"/>
    </location>
</feature>
<keyword evidence="1" id="KW-0472">Membrane</keyword>
<feature type="transmembrane region" description="Helical" evidence="1">
    <location>
        <begin position="48"/>
        <end position="67"/>
    </location>
</feature>
<protein>
    <submittedName>
        <fullName evidence="2">Uncharacterized protein</fullName>
    </submittedName>
</protein>
<keyword evidence="1" id="KW-1133">Transmembrane helix</keyword>
<evidence type="ECO:0000313" key="3">
    <source>
        <dbReference type="Proteomes" id="UP001175211"/>
    </source>
</evidence>
<organism evidence="2 3">
    <name type="scientific">Armillaria tabescens</name>
    <name type="common">Ringless honey mushroom</name>
    <name type="synonym">Agaricus tabescens</name>
    <dbReference type="NCBI Taxonomy" id="1929756"/>
    <lineage>
        <taxon>Eukaryota</taxon>
        <taxon>Fungi</taxon>
        <taxon>Dikarya</taxon>
        <taxon>Basidiomycota</taxon>
        <taxon>Agaricomycotina</taxon>
        <taxon>Agaricomycetes</taxon>
        <taxon>Agaricomycetidae</taxon>
        <taxon>Agaricales</taxon>
        <taxon>Marasmiineae</taxon>
        <taxon>Physalacriaceae</taxon>
        <taxon>Desarmillaria</taxon>
    </lineage>
</organism>
<comment type="caution">
    <text evidence="2">The sequence shown here is derived from an EMBL/GenBank/DDBJ whole genome shotgun (WGS) entry which is preliminary data.</text>
</comment>
<keyword evidence="1" id="KW-0812">Transmembrane</keyword>
<dbReference type="RefSeq" id="XP_060333888.1">
    <property type="nucleotide sequence ID" value="XM_060466224.1"/>
</dbReference>
<proteinExistence type="predicted"/>
<keyword evidence="3" id="KW-1185">Reference proteome</keyword>
<dbReference type="AlphaFoldDB" id="A0AA39NAY3"/>
<sequence length="100" mass="11501">MKDNNLVAGIVEEDTNFALCIYLYINVLSLTDVPVLTRWARFRLYHHIFQLKAIALSGLLCSLYLIVPRIGQPCAERPIIQRRREVLFISLNSHMNSSGR</sequence>
<dbReference type="GeneID" id="85349772"/>
<accession>A0AA39NAY3</accession>
<gene>
    <name evidence="2" type="ORF">EV420DRAFT_1180597</name>
</gene>
<name>A0AA39NAY3_ARMTA</name>
<dbReference type="Proteomes" id="UP001175211">
    <property type="component" value="Unassembled WGS sequence"/>
</dbReference>
<evidence type="ECO:0000256" key="1">
    <source>
        <dbReference type="SAM" id="Phobius"/>
    </source>
</evidence>
<reference evidence="2" key="1">
    <citation type="submission" date="2023-06" db="EMBL/GenBank/DDBJ databases">
        <authorList>
            <consortium name="Lawrence Berkeley National Laboratory"/>
            <person name="Ahrendt S."/>
            <person name="Sahu N."/>
            <person name="Indic B."/>
            <person name="Wong-Bajracharya J."/>
            <person name="Merenyi Z."/>
            <person name="Ke H.-M."/>
            <person name="Monk M."/>
            <person name="Kocsube S."/>
            <person name="Drula E."/>
            <person name="Lipzen A."/>
            <person name="Balint B."/>
            <person name="Henrissat B."/>
            <person name="Andreopoulos B."/>
            <person name="Martin F.M."/>
            <person name="Harder C.B."/>
            <person name="Rigling D."/>
            <person name="Ford K.L."/>
            <person name="Foster G.D."/>
            <person name="Pangilinan J."/>
            <person name="Papanicolaou A."/>
            <person name="Barry K."/>
            <person name="LaButti K."/>
            <person name="Viragh M."/>
            <person name="Koriabine M."/>
            <person name="Yan M."/>
            <person name="Riley R."/>
            <person name="Champramary S."/>
            <person name="Plett K.L."/>
            <person name="Tsai I.J."/>
            <person name="Slot J."/>
            <person name="Sipos G."/>
            <person name="Plett J."/>
            <person name="Nagy L.G."/>
            <person name="Grigoriev I.V."/>
        </authorList>
    </citation>
    <scope>NUCLEOTIDE SEQUENCE</scope>
    <source>
        <strain evidence="2">CCBAS 213</strain>
    </source>
</reference>
<dbReference type="EMBL" id="JAUEPS010000009">
    <property type="protein sequence ID" value="KAK0462276.1"/>
    <property type="molecule type" value="Genomic_DNA"/>
</dbReference>
<evidence type="ECO:0000313" key="2">
    <source>
        <dbReference type="EMBL" id="KAK0462276.1"/>
    </source>
</evidence>